<accession>A0A8E2JSZ9</accession>
<evidence type="ECO:0000259" key="1">
    <source>
        <dbReference type="Pfam" id="PF22607"/>
    </source>
</evidence>
<proteinExistence type="predicted"/>
<evidence type="ECO:0000313" key="3">
    <source>
        <dbReference type="Proteomes" id="UP000250140"/>
    </source>
</evidence>
<name>A0A8E2JSZ9_9PEZI</name>
<dbReference type="PANTHER" id="PTHR47469:SF2">
    <property type="entry name" value="OS06G0597600 PROTEIN"/>
    <property type="match status" value="1"/>
</dbReference>
<organism evidence="2 3">
    <name type="scientific">Glonium stellatum</name>
    <dbReference type="NCBI Taxonomy" id="574774"/>
    <lineage>
        <taxon>Eukaryota</taxon>
        <taxon>Fungi</taxon>
        <taxon>Dikarya</taxon>
        <taxon>Ascomycota</taxon>
        <taxon>Pezizomycotina</taxon>
        <taxon>Dothideomycetes</taxon>
        <taxon>Pleosporomycetidae</taxon>
        <taxon>Gloniales</taxon>
        <taxon>Gloniaceae</taxon>
        <taxon>Glonium</taxon>
    </lineage>
</organism>
<reference evidence="2 3" key="1">
    <citation type="journal article" date="2016" name="Nat. Commun.">
        <title>Ectomycorrhizal ecology is imprinted in the genome of the dominant symbiotic fungus Cenococcum geophilum.</title>
        <authorList>
            <consortium name="DOE Joint Genome Institute"/>
            <person name="Peter M."/>
            <person name="Kohler A."/>
            <person name="Ohm R.A."/>
            <person name="Kuo A."/>
            <person name="Krutzmann J."/>
            <person name="Morin E."/>
            <person name="Arend M."/>
            <person name="Barry K.W."/>
            <person name="Binder M."/>
            <person name="Choi C."/>
            <person name="Clum A."/>
            <person name="Copeland A."/>
            <person name="Grisel N."/>
            <person name="Haridas S."/>
            <person name="Kipfer T."/>
            <person name="LaButti K."/>
            <person name="Lindquist E."/>
            <person name="Lipzen A."/>
            <person name="Maire R."/>
            <person name="Meier B."/>
            <person name="Mihaltcheva S."/>
            <person name="Molinier V."/>
            <person name="Murat C."/>
            <person name="Poggeler S."/>
            <person name="Quandt C.A."/>
            <person name="Sperisen C."/>
            <person name="Tritt A."/>
            <person name="Tisserant E."/>
            <person name="Crous P.W."/>
            <person name="Henrissat B."/>
            <person name="Nehls U."/>
            <person name="Egli S."/>
            <person name="Spatafora J.W."/>
            <person name="Grigoriev I.V."/>
            <person name="Martin F.M."/>
        </authorList>
    </citation>
    <scope>NUCLEOTIDE SEQUENCE [LARGE SCALE GENOMIC DNA]</scope>
    <source>
        <strain evidence="2 3">CBS 207.34</strain>
    </source>
</reference>
<dbReference type="Gene3D" id="3.50.50.60">
    <property type="entry name" value="FAD/NAD(P)-binding domain"/>
    <property type="match status" value="1"/>
</dbReference>
<dbReference type="Proteomes" id="UP000250140">
    <property type="component" value="Unassembled WGS sequence"/>
</dbReference>
<dbReference type="PRINTS" id="PR00420">
    <property type="entry name" value="RNGMNOXGNASE"/>
</dbReference>
<evidence type="ECO:0000313" key="2">
    <source>
        <dbReference type="EMBL" id="OCL08555.1"/>
    </source>
</evidence>
<dbReference type="InterPro" id="IPR053212">
    <property type="entry name" value="DHP_3-monooxygenase"/>
</dbReference>
<dbReference type="PANTHER" id="PTHR47469">
    <property type="entry name" value="MONOOXYGENASE-LIKE"/>
    <property type="match status" value="1"/>
</dbReference>
<dbReference type="SUPFAM" id="SSF54373">
    <property type="entry name" value="FAD-linked reductases, C-terminal domain"/>
    <property type="match status" value="1"/>
</dbReference>
<keyword evidence="3" id="KW-1185">Reference proteome</keyword>
<gene>
    <name evidence="2" type="ORF">AOQ84DRAFT_397869</name>
</gene>
<dbReference type="OrthoDB" id="16820at2759"/>
<feature type="domain" description="2,6-dihydroxypyridine 3-monooxygenase substrate binding" evidence="1">
    <location>
        <begin position="222"/>
        <end position="251"/>
    </location>
</feature>
<dbReference type="SUPFAM" id="SSF51905">
    <property type="entry name" value="FAD/NAD(P)-binding domain"/>
    <property type="match status" value="1"/>
</dbReference>
<dbReference type="AlphaFoldDB" id="A0A8E2JSZ9"/>
<dbReference type="InterPro" id="IPR036188">
    <property type="entry name" value="FAD/NAD-bd_sf"/>
</dbReference>
<sequence>MLSKPHILARQYVGGSLGGLLAGVALKRLGHNIRILEHNPTPLLHDQGAGVVVGSDTQKFFQKYDLTNHPITVTSNMRHYLGKQGQEIYQEDSQQIMTSWGLLYHLLRANFDYIESEYCKLPEGLDTEGASTYDYGCTVAGADTQSEDASTQANVLIAADGASSTLRQMFFPKVKRKHAGYVAWRAGTFIEKFTFFHSVGTQILAYLIPGRTGSLEAGKWLQKKQAAESLPPQFAEIVQKTEVPFVQAITDVISPHSALCDGRILFVGDALAGFRPHTAASTSQAASKAMALSGLISGTVSLQE</sequence>
<dbReference type="InterPro" id="IPR054707">
    <property type="entry name" value="DhpH_subs-bd"/>
</dbReference>
<dbReference type="EMBL" id="KV749637">
    <property type="protein sequence ID" value="OCL08555.1"/>
    <property type="molecule type" value="Genomic_DNA"/>
</dbReference>
<dbReference type="Pfam" id="PF22607">
    <property type="entry name" value="FAD_binding-like"/>
    <property type="match status" value="1"/>
</dbReference>
<protein>
    <recommendedName>
        <fullName evidence="1">2,6-dihydroxypyridine 3-monooxygenase substrate binding domain-containing protein</fullName>
    </recommendedName>
</protein>